<accession>A0A482WF25</accession>
<feature type="compositionally biased region" description="Basic and acidic residues" evidence="1">
    <location>
        <begin position="31"/>
        <end position="43"/>
    </location>
</feature>
<proteinExistence type="predicted"/>
<feature type="region of interest" description="Disordered" evidence="1">
    <location>
        <begin position="26"/>
        <end position="78"/>
    </location>
</feature>
<dbReference type="AlphaFoldDB" id="A0A482WF25"/>
<evidence type="ECO:0000313" key="3">
    <source>
        <dbReference type="EMBL" id="RZF39349.1"/>
    </source>
</evidence>
<gene>
    <name evidence="3" type="ORF">LSTR_LSTR000870</name>
    <name evidence="2" type="ORF">LSTR_LSTR014920</name>
</gene>
<reference evidence="2 4" key="1">
    <citation type="journal article" date="2017" name="Gigascience">
        <title>Genome sequence of the small brown planthopper, Laodelphax striatellus.</title>
        <authorList>
            <person name="Zhu J."/>
            <person name="Jiang F."/>
            <person name="Wang X."/>
            <person name="Yang P."/>
            <person name="Bao Y."/>
            <person name="Zhao W."/>
            <person name="Wang W."/>
            <person name="Lu H."/>
            <person name="Wang Q."/>
            <person name="Cui N."/>
            <person name="Li J."/>
            <person name="Chen X."/>
            <person name="Luo L."/>
            <person name="Yu J."/>
            <person name="Kang L."/>
            <person name="Cui F."/>
        </authorList>
    </citation>
    <scope>NUCLEOTIDE SEQUENCE [LARGE SCALE GENOMIC DNA]</scope>
    <source>
        <strain evidence="2">Lst14</strain>
        <tissue evidence="2">Whole body</tissue>
    </source>
</reference>
<name>A0A482WF25_LAOST</name>
<sequence>MLTALSPAYMNVKFARAAVFSFSPGSIYPEGQERVRGGASDRQKKGRRNSPQTSTSSSKRKPRHTHAGAPERREAVLL</sequence>
<evidence type="ECO:0000256" key="1">
    <source>
        <dbReference type="SAM" id="MobiDB-lite"/>
    </source>
</evidence>
<comment type="caution">
    <text evidence="2">The sequence shown here is derived from an EMBL/GenBank/DDBJ whole genome shotgun (WGS) entry which is preliminary data.</text>
</comment>
<dbReference type="EMBL" id="QKKF02037512">
    <property type="protein sequence ID" value="RZF32093.1"/>
    <property type="molecule type" value="Genomic_DNA"/>
</dbReference>
<reference evidence="2" key="2">
    <citation type="submission" date="2019-02" db="EMBL/GenBank/DDBJ databases">
        <authorList>
            <person name="Zhu J."/>
            <person name="Jiang F."/>
            <person name="Wang X."/>
            <person name="Yang P."/>
            <person name="Bao Y."/>
            <person name="Zhao W."/>
            <person name="Wang W."/>
            <person name="Lu H."/>
            <person name="Wang Q."/>
            <person name="Cui N."/>
            <person name="Li J."/>
            <person name="Chen X."/>
            <person name="Luo L."/>
            <person name="Yu J."/>
            <person name="Kang L."/>
            <person name="Cui F."/>
        </authorList>
    </citation>
    <scope>NUCLEOTIDE SEQUENCE</scope>
    <source>
        <strain evidence="2">Lst14</strain>
        <tissue evidence="2">Whole body</tissue>
    </source>
</reference>
<protein>
    <submittedName>
        <fullName evidence="2">Uncharacterized protein</fullName>
    </submittedName>
</protein>
<organism evidence="2 4">
    <name type="scientific">Laodelphax striatellus</name>
    <name type="common">Small brown planthopper</name>
    <name type="synonym">Delphax striatella</name>
    <dbReference type="NCBI Taxonomy" id="195883"/>
    <lineage>
        <taxon>Eukaryota</taxon>
        <taxon>Metazoa</taxon>
        <taxon>Ecdysozoa</taxon>
        <taxon>Arthropoda</taxon>
        <taxon>Hexapoda</taxon>
        <taxon>Insecta</taxon>
        <taxon>Pterygota</taxon>
        <taxon>Neoptera</taxon>
        <taxon>Paraneoptera</taxon>
        <taxon>Hemiptera</taxon>
        <taxon>Auchenorrhyncha</taxon>
        <taxon>Fulgoroidea</taxon>
        <taxon>Delphacidae</taxon>
        <taxon>Criomorphinae</taxon>
        <taxon>Laodelphax</taxon>
    </lineage>
</organism>
<dbReference type="Proteomes" id="UP000291343">
    <property type="component" value="Unassembled WGS sequence"/>
</dbReference>
<dbReference type="EMBL" id="QKKF02019844">
    <property type="protein sequence ID" value="RZF39349.1"/>
    <property type="molecule type" value="Genomic_DNA"/>
</dbReference>
<keyword evidence="4" id="KW-1185">Reference proteome</keyword>
<feature type="compositionally biased region" description="Basic and acidic residues" evidence="1">
    <location>
        <begin position="69"/>
        <end position="78"/>
    </location>
</feature>
<evidence type="ECO:0000313" key="2">
    <source>
        <dbReference type="EMBL" id="RZF32093.1"/>
    </source>
</evidence>
<evidence type="ECO:0000313" key="4">
    <source>
        <dbReference type="Proteomes" id="UP000291343"/>
    </source>
</evidence>
<dbReference type="InParanoid" id="A0A482WF25"/>